<dbReference type="AlphaFoldDB" id="A0A552JN88"/>
<evidence type="ECO:0000313" key="1">
    <source>
        <dbReference type="EMBL" id="TRU96944.1"/>
    </source>
</evidence>
<evidence type="ECO:0000313" key="2">
    <source>
        <dbReference type="Proteomes" id="UP000320523"/>
    </source>
</evidence>
<protein>
    <submittedName>
        <fullName evidence="1">Uncharacterized protein</fullName>
    </submittedName>
</protein>
<sequence length="146" mass="17045">MTHTFLLEPGRWKLQGSWLERDQMPIPIKGRLLIAWSQDNWFSLVSKLIFPDGEKEDIFFQYRGRLGTGKREYTFVLQQSILGQIEGEGWIGADTIIQRHWVLTDSRRGGFETFYRINNNSYHLASGILNGHYLISTMEAILERQP</sequence>
<proteinExistence type="predicted"/>
<dbReference type="EMBL" id="SFAT01000105">
    <property type="protein sequence ID" value="TRU96944.1"/>
    <property type="molecule type" value="Genomic_DNA"/>
</dbReference>
<gene>
    <name evidence="1" type="ORF">EWV75_10065</name>
</gene>
<comment type="caution">
    <text evidence="1">The sequence shown here is derived from an EMBL/GenBank/DDBJ whole genome shotgun (WGS) entry which is preliminary data.</text>
</comment>
<reference evidence="1 2" key="1">
    <citation type="submission" date="2019-01" db="EMBL/GenBank/DDBJ databases">
        <title>Coherence of Microcystis species and biogeography revealed through population genomics.</title>
        <authorList>
            <person name="Perez-Carrascal O.M."/>
            <person name="Terrat Y."/>
            <person name="Giani A."/>
            <person name="Fortin N."/>
            <person name="Tromas N."/>
            <person name="Shapiro B.J."/>
        </authorList>
    </citation>
    <scope>NUCLEOTIDE SEQUENCE [LARGE SCALE GENOMIC DNA]</scope>
    <source>
        <strain evidence="1">Mw_QC_S_20081001_S30D</strain>
    </source>
</reference>
<dbReference type="Proteomes" id="UP000320523">
    <property type="component" value="Unassembled WGS sequence"/>
</dbReference>
<organism evidence="1 2">
    <name type="scientific">Microcystis wesenbergii Mw_QC_S_20081001_S30D</name>
    <dbReference type="NCBI Taxonomy" id="2486245"/>
    <lineage>
        <taxon>Bacteria</taxon>
        <taxon>Bacillati</taxon>
        <taxon>Cyanobacteriota</taxon>
        <taxon>Cyanophyceae</taxon>
        <taxon>Oscillatoriophycideae</taxon>
        <taxon>Chroococcales</taxon>
        <taxon>Microcystaceae</taxon>
        <taxon>Microcystis</taxon>
    </lineage>
</organism>
<accession>A0A552JN88</accession>
<name>A0A552JN88_9CHRO</name>